<dbReference type="InterPro" id="IPR011008">
    <property type="entry name" value="Dimeric_a/b-barrel"/>
</dbReference>
<dbReference type="SUPFAM" id="SSF46785">
    <property type="entry name" value="Winged helix' DNA-binding domain"/>
    <property type="match status" value="1"/>
</dbReference>
<evidence type="ECO:0000313" key="5">
    <source>
        <dbReference type="EMBL" id="MFD2740388.1"/>
    </source>
</evidence>
<dbReference type="EMBL" id="JBHUMP010000010">
    <property type="protein sequence ID" value="MFD2740388.1"/>
    <property type="molecule type" value="Genomic_DNA"/>
</dbReference>
<evidence type="ECO:0000259" key="4">
    <source>
        <dbReference type="PROSITE" id="PS50956"/>
    </source>
</evidence>
<protein>
    <submittedName>
        <fullName evidence="5">Lrp/AsnC family transcriptional regulator</fullName>
    </submittedName>
</protein>
<evidence type="ECO:0000256" key="2">
    <source>
        <dbReference type="ARBA" id="ARBA00023125"/>
    </source>
</evidence>
<dbReference type="InterPro" id="IPR019888">
    <property type="entry name" value="Tscrpt_reg_AsnC-like"/>
</dbReference>
<dbReference type="Pfam" id="PF13412">
    <property type="entry name" value="HTH_24"/>
    <property type="match status" value="1"/>
</dbReference>
<name>A0ABW5U3B6_9RHOB</name>
<keyword evidence="6" id="KW-1185">Reference proteome</keyword>
<dbReference type="Proteomes" id="UP001597474">
    <property type="component" value="Unassembled WGS sequence"/>
</dbReference>
<keyword evidence="1" id="KW-0805">Transcription regulation</keyword>
<dbReference type="PROSITE" id="PS50956">
    <property type="entry name" value="HTH_ASNC_2"/>
    <property type="match status" value="1"/>
</dbReference>
<evidence type="ECO:0000313" key="6">
    <source>
        <dbReference type="Proteomes" id="UP001597474"/>
    </source>
</evidence>
<dbReference type="Gene3D" id="3.30.70.920">
    <property type="match status" value="1"/>
</dbReference>
<sequence>MSSLPKLDSYDMAILRQLQRQGRMTKRALAEAVNLTPSPCWERLKRLEDAGYISGYRALVELRKLAPVTEVLVQVTLSGHRAEDFRRFENAVQELPQVCDCWAIGGGVDYMLRLVVRDVDAYQHLMDDLLDGEIGIDRYFGYIVTKPIKSTPPPLPGD</sequence>
<dbReference type="InterPro" id="IPR036388">
    <property type="entry name" value="WH-like_DNA-bd_sf"/>
</dbReference>
<dbReference type="PROSITE" id="PS00519">
    <property type="entry name" value="HTH_ASNC_1"/>
    <property type="match status" value="1"/>
</dbReference>
<accession>A0ABW5U3B6</accession>
<comment type="caution">
    <text evidence="5">The sequence shown here is derived from an EMBL/GenBank/DDBJ whole genome shotgun (WGS) entry which is preliminary data.</text>
</comment>
<dbReference type="RefSeq" id="WP_386374897.1">
    <property type="nucleotide sequence ID" value="NZ_JBHUMP010000010.1"/>
</dbReference>
<dbReference type="InterPro" id="IPR000485">
    <property type="entry name" value="AsnC-type_HTH_dom"/>
</dbReference>
<dbReference type="PANTHER" id="PTHR30154:SF34">
    <property type="entry name" value="TRANSCRIPTIONAL REGULATOR AZLB"/>
    <property type="match status" value="1"/>
</dbReference>
<organism evidence="5 6">
    <name type="scientific">Sulfitobacter aestuarii</name>
    <dbReference type="NCBI Taxonomy" id="2161676"/>
    <lineage>
        <taxon>Bacteria</taxon>
        <taxon>Pseudomonadati</taxon>
        <taxon>Pseudomonadota</taxon>
        <taxon>Alphaproteobacteria</taxon>
        <taxon>Rhodobacterales</taxon>
        <taxon>Roseobacteraceae</taxon>
        <taxon>Sulfitobacter</taxon>
    </lineage>
</organism>
<dbReference type="InterPro" id="IPR019887">
    <property type="entry name" value="Tscrpt_reg_AsnC/Lrp_C"/>
</dbReference>
<evidence type="ECO:0000256" key="3">
    <source>
        <dbReference type="ARBA" id="ARBA00023163"/>
    </source>
</evidence>
<dbReference type="PRINTS" id="PR00033">
    <property type="entry name" value="HTHASNC"/>
</dbReference>
<dbReference type="Gene3D" id="1.10.10.10">
    <property type="entry name" value="Winged helix-like DNA-binding domain superfamily/Winged helix DNA-binding domain"/>
    <property type="match status" value="1"/>
</dbReference>
<dbReference type="SUPFAM" id="SSF54909">
    <property type="entry name" value="Dimeric alpha+beta barrel"/>
    <property type="match status" value="1"/>
</dbReference>
<dbReference type="InterPro" id="IPR011991">
    <property type="entry name" value="ArsR-like_HTH"/>
</dbReference>
<dbReference type="PANTHER" id="PTHR30154">
    <property type="entry name" value="LEUCINE-RESPONSIVE REGULATORY PROTEIN"/>
    <property type="match status" value="1"/>
</dbReference>
<gene>
    <name evidence="5" type="ORF">ACFSUD_12445</name>
</gene>
<keyword evidence="2" id="KW-0238">DNA-binding</keyword>
<dbReference type="CDD" id="cd00090">
    <property type="entry name" value="HTH_ARSR"/>
    <property type="match status" value="1"/>
</dbReference>
<proteinExistence type="predicted"/>
<feature type="domain" description="HTH asnC-type" evidence="4">
    <location>
        <begin position="7"/>
        <end position="81"/>
    </location>
</feature>
<dbReference type="InterPro" id="IPR036390">
    <property type="entry name" value="WH_DNA-bd_sf"/>
</dbReference>
<reference evidence="6" key="1">
    <citation type="journal article" date="2019" name="Int. J. Syst. Evol. Microbiol.">
        <title>The Global Catalogue of Microorganisms (GCM) 10K type strain sequencing project: providing services to taxonomists for standard genome sequencing and annotation.</title>
        <authorList>
            <consortium name="The Broad Institute Genomics Platform"/>
            <consortium name="The Broad Institute Genome Sequencing Center for Infectious Disease"/>
            <person name="Wu L."/>
            <person name="Ma J."/>
        </authorList>
    </citation>
    <scope>NUCLEOTIDE SEQUENCE [LARGE SCALE GENOMIC DNA]</scope>
    <source>
        <strain evidence="6">TISTR 2562</strain>
    </source>
</reference>
<dbReference type="SMART" id="SM00344">
    <property type="entry name" value="HTH_ASNC"/>
    <property type="match status" value="1"/>
</dbReference>
<dbReference type="Pfam" id="PF01037">
    <property type="entry name" value="AsnC_trans_reg"/>
    <property type="match status" value="1"/>
</dbReference>
<keyword evidence="3" id="KW-0804">Transcription</keyword>
<evidence type="ECO:0000256" key="1">
    <source>
        <dbReference type="ARBA" id="ARBA00023015"/>
    </source>
</evidence>
<dbReference type="InterPro" id="IPR019885">
    <property type="entry name" value="Tscrpt_reg_HTH_AsnC-type_CS"/>
</dbReference>